<reference evidence="3" key="1">
    <citation type="submission" date="2020-11" db="EMBL/GenBank/DDBJ databases">
        <authorList>
            <consortium name="DOE Joint Genome Institute"/>
            <person name="Ahrendt S."/>
            <person name="Riley R."/>
            <person name="Andreopoulos W."/>
            <person name="Labutti K."/>
            <person name="Pangilinan J."/>
            <person name="Ruiz-Duenas F.J."/>
            <person name="Barrasa J.M."/>
            <person name="Sanchez-Garcia M."/>
            <person name="Camarero S."/>
            <person name="Miyauchi S."/>
            <person name="Serrano A."/>
            <person name="Linde D."/>
            <person name="Babiker R."/>
            <person name="Drula E."/>
            <person name="Ayuso-Fernandez I."/>
            <person name="Pacheco R."/>
            <person name="Padilla G."/>
            <person name="Ferreira P."/>
            <person name="Barriuso J."/>
            <person name="Kellner H."/>
            <person name="Castanera R."/>
            <person name="Alfaro M."/>
            <person name="Ramirez L."/>
            <person name="Pisabarro A.G."/>
            <person name="Kuo A."/>
            <person name="Tritt A."/>
            <person name="Lipzen A."/>
            <person name="He G."/>
            <person name="Yan M."/>
            <person name="Ng V."/>
            <person name="Cullen D."/>
            <person name="Martin F."/>
            <person name="Rosso M.-N."/>
            <person name="Henrissat B."/>
            <person name="Hibbett D."/>
            <person name="Martinez A.T."/>
            <person name="Grigoriev I.V."/>
        </authorList>
    </citation>
    <scope>NUCLEOTIDE SEQUENCE</scope>
    <source>
        <strain evidence="3">AH 40177</strain>
    </source>
</reference>
<dbReference type="InterPro" id="IPR056884">
    <property type="entry name" value="NPHP3-like_N"/>
</dbReference>
<feature type="non-terminal residue" evidence="3">
    <location>
        <position position="1"/>
    </location>
</feature>
<dbReference type="AlphaFoldDB" id="A0A9P5PNL1"/>
<evidence type="ECO:0000256" key="1">
    <source>
        <dbReference type="ARBA" id="ARBA00022737"/>
    </source>
</evidence>
<evidence type="ECO:0000259" key="2">
    <source>
        <dbReference type="PROSITE" id="PS50837"/>
    </source>
</evidence>
<dbReference type="Pfam" id="PF24883">
    <property type="entry name" value="NPHP3_N"/>
    <property type="match status" value="1"/>
</dbReference>
<keyword evidence="1" id="KW-0677">Repeat</keyword>
<dbReference type="Proteomes" id="UP000772434">
    <property type="component" value="Unassembled WGS sequence"/>
</dbReference>
<dbReference type="Gene3D" id="3.40.50.300">
    <property type="entry name" value="P-loop containing nucleotide triphosphate hydrolases"/>
    <property type="match status" value="1"/>
</dbReference>
<dbReference type="OrthoDB" id="5967843at2759"/>
<organism evidence="3 4">
    <name type="scientific">Rhodocollybia butyracea</name>
    <dbReference type="NCBI Taxonomy" id="206335"/>
    <lineage>
        <taxon>Eukaryota</taxon>
        <taxon>Fungi</taxon>
        <taxon>Dikarya</taxon>
        <taxon>Basidiomycota</taxon>
        <taxon>Agaricomycotina</taxon>
        <taxon>Agaricomycetes</taxon>
        <taxon>Agaricomycetidae</taxon>
        <taxon>Agaricales</taxon>
        <taxon>Marasmiineae</taxon>
        <taxon>Omphalotaceae</taxon>
        <taxon>Rhodocollybia</taxon>
    </lineage>
</organism>
<protein>
    <recommendedName>
        <fullName evidence="2">NACHT domain-containing protein</fullName>
    </recommendedName>
</protein>
<dbReference type="PANTHER" id="PTHR10039">
    <property type="entry name" value="AMELOGENIN"/>
    <property type="match status" value="1"/>
</dbReference>
<keyword evidence="4" id="KW-1185">Reference proteome</keyword>
<evidence type="ECO:0000313" key="4">
    <source>
        <dbReference type="Proteomes" id="UP000772434"/>
    </source>
</evidence>
<proteinExistence type="predicted"/>
<evidence type="ECO:0000313" key="3">
    <source>
        <dbReference type="EMBL" id="KAF9067178.1"/>
    </source>
</evidence>
<dbReference type="PANTHER" id="PTHR10039:SF14">
    <property type="entry name" value="NACHT DOMAIN-CONTAINING PROTEIN"/>
    <property type="match status" value="1"/>
</dbReference>
<feature type="domain" description="NACHT" evidence="2">
    <location>
        <begin position="37"/>
        <end position="184"/>
    </location>
</feature>
<comment type="caution">
    <text evidence="3">The sequence shown here is derived from an EMBL/GenBank/DDBJ whole genome shotgun (WGS) entry which is preliminary data.</text>
</comment>
<sequence>LHDSADSFPQPRCHPETLTKMLKDLQEWSLETDPTSRIMWLFGPAGAGKSAIMRTLSNQLQSDGRLGGCFFFKRSHQTRGNAKVLFVTIAYQLALDIPWLRGPISQVVKHNPSILARSIKIQLQKLISEPCHMHPNENPITILIDGLDECEGQDVHLEILRAIRYSFTEHSLPLRFIIASRPEAHIHEMFESPVYRGVYRPFNVEQSFEDIRTYFF</sequence>
<dbReference type="SUPFAM" id="SSF52540">
    <property type="entry name" value="P-loop containing nucleoside triphosphate hydrolases"/>
    <property type="match status" value="1"/>
</dbReference>
<dbReference type="InterPro" id="IPR027417">
    <property type="entry name" value="P-loop_NTPase"/>
</dbReference>
<gene>
    <name evidence="3" type="ORF">BDP27DRAFT_1226351</name>
</gene>
<name>A0A9P5PNL1_9AGAR</name>
<accession>A0A9P5PNL1</accession>
<dbReference type="InterPro" id="IPR007111">
    <property type="entry name" value="NACHT_NTPase"/>
</dbReference>
<dbReference type="CDD" id="cd02019">
    <property type="entry name" value="NK"/>
    <property type="match status" value="1"/>
</dbReference>
<dbReference type="EMBL" id="JADNRY010000077">
    <property type="protein sequence ID" value="KAF9067178.1"/>
    <property type="molecule type" value="Genomic_DNA"/>
</dbReference>
<dbReference type="PROSITE" id="PS50837">
    <property type="entry name" value="NACHT"/>
    <property type="match status" value="1"/>
</dbReference>